<dbReference type="AlphaFoldDB" id="A0A6J3LXG7"/>
<accession>A0A6J3LXG7</accession>
<proteinExistence type="predicted"/>
<organism evidence="2">
    <name type="scientific">Dissoconium aciculare CBS 342.82</name>
    <dbReference type="NCBI Taxonomy" id="1314786"/>
    <lineage>
        <taxon>Eukaryota</taxon>
        <taxon>Fungi</taxon>
        <taxon>Dikarya</taxon>
        <taxon>Ascomycota</taxon>
        <taxon>Pezizomycotina</taxon>
        <taxon>Dothideomycetes</taxon>
        <taxon>Dothideomycetidae</taxon>
        <taxon>Mycosphaerellales</taxon>
        <taxon>Dissoconiaceae</taxon>
        <taxon>Dissoconium</taxon>
    </lineage>
</organism>
<reference evidence="2" key="2">
    <citation type="submission" date="2020-04" db="EMBL/GenBank/DDBJ databases">
        <authorList>
            <consortium name="NCBI Genome Project"/>
        </authorList>
    </citation>
    <scope>NUCLEOTIDE SEQUENCE</scope>
    <source>
        <strain evidence="2">CBS 342.82</strain>
    </source>
</reference>
<name>A0A6J3LXG7_9PEZI</name>
<dbReference type="RefSeq" id="XP_033457025.1">
    <property type="nucleotide sequence ID" value="XM_033608785.1"/>
</dbReference>
<protein>
    <submittedName>
        <fullName evidence="2">Uncharacterized protein</fullName>
    </submittedName>
</protein>
<keyword evidence="1" id="KW-1185">Reference proteome</keyword>
<reference evidence="2" key="3">
    <citation type="submission" date="2025-08" db="UniProtKB">
        <authorList>
            <consortium name="RefSeq"/>
        </authorList>
    </citation>
    <scope>IDENTIFICATION</scope>
    <source>
        <strain evidence="2">CBS 342.82</strain>
    </source>
</reference>
<evidence type="ECO:0000313" key="1">
    <source>
        <dbReference type="Proteomes" id="UP000504637"/>
    </source>
</evidence>
<reference evidence="2" key="1">
    <citation type="submission" date="2020-01" db="EMBL/GenBank/DDBJ databases">
        <authorList>
            <consortium name="DOE Joint Genome Institute"/>
            <person name="Haridas S."/>
            <person name="Albert R."/>
            <person name="Binder M."/>
            <person name="Bloem J."/>
            <person name="Labutti K."/>
            <person name="Salamov A."/>
            <person name="Andreopoulos B."/>
            <person name="Baker S.E."/>
            <person name="Barry K."/>
            <person name="Bills G."/>
            <person name="Bluhm B.H."/>
            <person name="Cannon C."/>
            <person name="Castanera R."/>
            <person name="Culley D.E."/>
            <person name="Daum C."/>
            <person name="Ezra D."/>
            <person name="Gonzalez J.B."/>
            <person name="Henrissat B."/>
            <person name="Kuo A."/>
            <person name="Liang C."/>
            <person name="Lipzen A."/>
            <person name="Lutzoni F."/>
            <person name="Magnuson J."/>
            <person name="Mondo S."/>
            <person name="Nolan M."/>
            <person name="Ohm R."/>
            <person name="Pangilinan J."/>
            <person name="Park H.-J."/>
            <person name="Ramirez L."/>
            <person name="Alfaro M."/>
            <person name="Sun H."/>
            <person name="Tritt A."/>
            <person name="Yoshinaga Y."/>
            <person name="Zwiers L.-H."/>
            <person name="Turgeon B.G."/>
            <person name="Goodwin S.B."/>
            <person name="Spatafora J.W."/>
            <person name="Crous P.W."/>
            <person name="Grigoriev I.V."/>
        </authorList>
    </citation>
    <scope>NUCLEOTIDE SEQUENCE</scope>
    <source>
        <strain evidence="2">CBS 342.82</strain>
    </source>
</reference>
<gene>
    <name evidence="2" type="ORF">K489DRAFT_63553</name>
</gene>
<evidence type="ECO:0000313" key="2">
    <source>
        <dbReference type="RefSeq" id="XP_033457025.1"/>
    </source>
</evidence>
<sequence length="211" mass="23386">MLVAAVAVTAYAVARQTPSTALCCVVLQPCWMVVFVSIILRACGGPGQTQPNHGCVCVCVCVCVCLGMSKLPMQRARRHTIILMSCCHFAAHVEKPNDERVCVHCCVLLVTISWRSATDTSLFSHLPPLWRRRGIFDRTRPSSWSISGRREKRPPLAHTRHPSTYTYTLSLSLANQKFTCSCFRLKRPIVVIITIPRLSLLSSSVPLVPSP</sequence>
<dbReference type="GeneID" id="54366585"/>
<dbReference type="Proteomes" id="UP000504637">
    <property type="component" value="Unplaced"/>
</dbReference>